<organism evidence="2 3">
    <name type="scientific">Labrys wisconsinensis</name>
    <dbReference type="NCBI Taxonomy" id="425677"/>
    <lineage>
        <taxon>Bacteria</taxon>
        <taxon>Pseudomonadati</taxon>
        <taxon>Pseudomonadota</taxon>
        <taxon>Alphaproteobacteria</taxon>
        <taxon>Hyphomicrobiales</taxon>
        <taxon>Xanthobacteraceae</taxon>
        <taxon>Labrys</taxon>
    </lineage>
</organism>
<keyword evidence="1" id="KW-1133">Transmembrane helix</keyword>
<dbReference type="RefSeq" id="WP_307277546.1">
    <property type="nucleotide sequence ID" value="NZ_JAUSVX010000010.1"/>
</dbReference>
<proteinExistence type="predicted"/>
<accession>A0ABU0JBX6</accession>
<sequence>MSDVQDDIYEDEFVRECFAVIEGWERRFGIELKSLFDPDQHSYAESTRLLRERIIDGIDRYDGFPPTEAEGSSSEPFSTRFRRGDAPVEFEPNFFITRENAEIISKYQGDSVLQYVGSLRKSLDLMASSDTVESLVASSLSTGVLIVGSAILIEVRIAMAAGTAFRAALLASLKSTGLKSAIATIVVLAAAILLWAIVGRKSKILGLVINDTDANFVVTNWRDGTQGYKSGNLYMTHGALKSFPVSHIGESLNSPEVQLNGRSYLEDGSILVAASMFYAEAKAGFRGAEGIFLFTDYDKQATGYAYQFAVPYTNANGVYLQPYWGGEMTKRDEINSLFRTMYDKRQTYLDGAYQNMIYRASINSSKGQECCAIAYFSIAPKS</sequence>
<gene>
    <name evidence="2" type="ORF">QO011_004817</name>
</gene>
<evidence type="ECO:0000256" key="1">
    <source>
        <dbReference type="SAM" id="Phobius"/>
    </source>
</evidence>
<dbReference type="Proteomes" id="UP001242480">
    <property type="component" value="Unassembled WGS sequence"/>
</dbReference>
<feature type="transmembrane region" description="Helical" evidence="1">
    <location>
        <begin position="178"/>
        <end position="198"/>
    </location>
</feature>
<comment type="caution">
    <text evidence="2">The sequence shown here is derived from an EMBL/GenBank/DDBJ whole genome shotgun (WGS) entry which is preliminary data.</text>
</comment>
<keyword evidence="3" id="KW-1185">Reference proteome</keyword>
<evidence type="ECO:0000313" key="2">
    <source>
        <dbReference type="EMBL" id="MDQ0471790.1"/>
    </source>
</evidence>
<name>A0ABU0JBX6_9HYPH</name>
<keyword evidence="1" id="KW-0472">Membrane</keyword>
<feature type="transmembrane region" description="Helical" evidence="1">
    <location>
        <begin position="135"/>
        <end position="158"/>
    </location>
</feature>
<keyword evidence="1" id="KW-0812">Transmembrane</keyword>
<reference evidence="2 3" key="1">
    <citation type="submission" date="2023-07" db="EMBL/GenBank/DDBJ databases">
        <title>Genomic Encyclopedia of Type Strains, Phase IV (KMG-IV): sequencing the most valuable type-strain genomes for metagenomic binning, comparative biology and taxonomic classification.</title>
        <authorList>
            <person name="Goeker M."/>
        </authorList>
    </citation>
    <scope>NUCLEOTIDE SEQUENCE [LARGE SCALE GENOMIC DNA]</scope>
    <source>
        <strain evidence="2 3">DSM 19619</strain>
    </source>
</reference>
<evidence type="ECO:0000313" key="3">
    <source>
        <dbReference type="Proteomes" id="UP001242480"/>
    </source>
</evidence>
<dbReference type="EMBL" id="JAUSVX010000010">
    <property type="protein sequence ID" value="MDQ0471790.1"/>
    <property type="molecule type" value="Genomic_DNA"/>
</dbReference>
<protein>
    <submittedName>
        <fullName evidence="2">Uncharacterized protein</fullName>
    </submittedName>
</protein>